<dbReference type="CDD" id="cd06905">
    <property type="entry name" value="M14-like"/>
    <property type="match status" value="1"/>
</dbReference>
<evidence type="ECO:0000256" key="5">
    <source>
        <dbReference type="ARBA" id="ARBA00022833"/>
    </source>
</evidence>
<protein>
    <recommendedName>
        <fullName evidence="8">Peptidase M14 domain-containing protein</fullName>
    </recommendedName>
</protein>
<dbReference type="Pfam" id="PF00246">
    <property type="entry name" value="Peptidase_M14"/>
    <property type="match status" value="2"/>
</dbReference>
<keyword evidence="5" id="KW-0862">Zinc</keyword>
<dbReference type="PANTHER" id="PTHR11705:SF143">
    <property type="entry name" value="SLL0236 PROTEIN"/>
    <property type="match status" value="1"/>
</dbReference>
<proteinExistence type="inferred from homology"/>
<dbReference type="Gene3D" id="3.40.630.10">
    <property type="entry name" value="Zn peptidases"/>
    <property type="match status" value="1"/>
</dbReference>
<comment type="cofactor">
    <cofactor evidence="1">
        <name>Zn(2+)</name>
        <dbReference type="ChEBI" id="CHEBI:29105"/>
    </cofactor>
</comment>
<dbReference type="GO" id="GO:0006508">
    <property type="term" value="P:proteolysis"/>
    <property type="evidence" value="ECO:0007669"/>
    <property type="project" value="UniProtKB-KW"/>
</dbReference>
<comment type="similarity">
    <text evidence="2 7">Belongs to the peptidase M14 family.</text>
</comment>
<dbReference type="AlphaFoldDB" id="A0A9X1V8Y0"/>
<dbReference type="InterPro" id="IPR000834">
    <property type="entry name" value="Peptidase_M14"/>
</dbReference>
<keyword evidence="4" id="KW-0378">Hydrolase</keyword>
<dbReference type="GO" id="GO:0008270">
    <property type="term" value="F:zinc ion binding"/>
    <property type="evidence" value="ECO:0007669"/>
    <property type="project" value="InterPro"/>
</dbReference>
<evidence type="ECO:0000256" key="3">
    <source>
        <dbReference type="ARBA" id="ARBA00022670"/>
    </source>
</evidence>
<reference evidence="9" key="1">
    <citation type="submission" date="2022-03" db="EMBL/GenBank/DDBJ databases">
        <title>Draft Genome Sequence of Firmicute Strain S0AB, a Heterotrophic Iron/Sulfur-Oxidizing Extreme Acidophile.</title>
        <authorList>
            <person name="Vergara E."/>
            <person name="Pakostova E."/>
            <person name="Johnson D.B."/>
            <person name="Holmes D.S."/>
        </authorList>
    </citation>
    <scope>NUCLEOTIDE SEQUENCE</scope>
    <source>
        <strain evidence="9">S0AB</strain>
    </source>
</reference>
<gene>
    <name evidence="9" type="ORF">MM817_00474</name>
</gene>
<dbReference type="GO" id="GO:0004181">
    <property type="term" value="F:metallocarboxypeptidase activity"/>
    <property type="evidence" value="ECO:0007669"/>
    <property type="project" value="InterPro"/>
</dbReference>
<dbReference type="GO" id="GO:0005615">
    <property type="term" value="C:extracellular space"/>
    <property type="evidence" value="ECO:0007669"/>
    <property type="project" value="TreeGrafter"/>
</dbReference>
<keyword evidence="6" id="KW-0482">Metalloprotease</keyword>
<feature type="domain" description="Peptidase M14" evidence="8">
    <location>
        <begin position="4"/>
        <end position="370"/>
    </location>
</feature>
<dbReference type="PROSITE" id="PS52035">
    <property type="entry name" value="PEPTIDASE_M14"/>
    <property type="match status" value="1"/>
</dbReference>
<evidence type="ECO:0000256" key="4">
    <source>
        <dbReference type="ARBA" id="ARBA00022801"/>
    </source>
</evidence>
<sequence>MTAKYWTYQEMCDALYRLKEDYLNFMDVVVIGQSRDGRDMLAVVLTNLQTGIAESKSAIFVDANIHAGEVATNAVAMYWIEWCLDNYGKDVEATELLDSHTVYVVPRIAVDGAELYLTTPARFRSSPHSYPYSEPPEGYIWDDVNDDGHILSMRVKAEDGGFAIDEVDARIMRPRRPGEMGGQYYHVFPEGRIDVLSQSGKLPVWSRASDAKRSTMDFNRNFPIRWAGEKGQPGAGTFPLSEPELHHLAHFIIAHRNIAAYVALHTTGGVILRQPSTGDDTVLSETDRYLFTRVAEMGAKLSGYFAGSNYQIFATGHEKVLMPGAADDWMYDHFGVLSFTVEIWNLAKQAGARGYGEHGVRHLMTLSPEERTQDQRKIYAWAEREVGKEGVFDWMPFEHKDFGLVEIGGLNPKFVVQNPPPHMLLDECVGVSAFLTRLGLSTAKLTIPSIQVTQEGEELFRIVAEVSNAGFLPTSSTEKGKELMLEGLRARLLGPVEVVAGRSPAPIGHLDGYGSQTTYAPPKSQRGYVEWVVKGSPGSSVTVIFECPRSGRVEQNVQL</sequence>
<name>A0A9X1V8Y0_9BACL</name>
<evidence type="ECO:0000256" key="7">
    <source>
        <dbReference type="PROSITE-ProRule" id="PRU01379"/>
    </source>
</evidence>
<evidence type="ECO:0000313" key="9">
    <source>
        <dbReference type="EMBL" id="MCI0182218.1"/>
    </source>
</evidence>
<organism evidence="9 10">
    <name type="scientific">Sulfoacidibacillus ferrooxidans</name>
    <dbReference type="NCBI Taxonomy" id="2005001"/>
    <lineage>
        <taxon>Bacteria</taxon>
        <taxon>Bacillati</taxon>
        <taxon>Bacillota</taxon>
        <taxon>Bacilli</taxon>
        <taxon>Bacillales</taxon>
        <taxon>Alicyclobacillaceae</taxon>
        <taxon>Sulfoacidibacillus</taxon>
    </lineage>
</organism>
<dbReference type="RefSeq" id="WP_241711829.1">
    <property type="nucleotide sequence ID" value="NZ_JALBUF010000001.1"/>
</dbReference>
<dbReference type="SUPFAM" id="SSF53187">
    <property type="entry name" value="Zn-dependent exopeptidases"/>
    <property type="match status" value="1"/>
</dbReference>
<comment type="caution">
    <text evidence="9">The sequence shown here is derived from an EMBL/GenBank/DDBJ whole genome shotgun (WGS) entry which is preliminary data.</text>
</comment>
<evidence type="ECO:0000256" key="6">
    <source>
        <dbReference type="ARBA" id="ARBA00023049"/>
    </source>
</evidence>
<evidence type="ECO:0000256" key="1">
    <source>
        <dbReference type="ARBA" id="ARBA00001947"/>
    </source>
</evidence>
<evidence type="ECO:0000256" key="2">
    <source>
        <dbReference type="ARBA" id="ARBA00005988"/>
    </source>
</evidence>
<evidence type="ECO:0000313" key="10">
    <source>
        <dbReference type="Proteomes" id="UP001139263"/>
    </source>
</evidence>
<keyword evidence="3" id="KW-0645">Protease</keyword>
<accession>A0A9X1V8Y0</accession>
<dbReference type="Proteomes" id="UP001139263">
    <property type="component" value="Unassembled WGS sequence"/>
</dbReference>
<dbReference type="PANTHER" id="PTHR11705">
    <property type="entry name" value="PROTEASE FAMILY M14 CARBOXYPEPTIDASE A,B"/>
    <property type="match status" value="1"/>
</dbReference>
<dbReference type="SMART" id="SM00631">
    <property type="entry name" value="Zn_pept"/>
    <property type="match status" value="1"/>
</dbReference>
<keyword evidence="10" id="KW-1185">Reference proteome</keyword>
<feature type="active site" description="Proton donor/acceptor" evidence="7">
    <location>
        <position position="342"/>
    </location>
</feature>
<dbReference type="EMBL" id="JALBUF010000001">
    <property type="protein sequence ID" value="MCI0182218.1"/>
    <property type="molecule type" value="Genomic_DNA"/>
</dbReference>
<evidence type="ECO:0000259" key="8">
    <source>
        <dbReference type="PROSITE" id="PS52035"/>
    </source>
</evidence>